<comment type="pathway">
    <text evidence="2 7">Secondary metabolite metabolism; methylglyoxal degradation; (R)-lactate from methylglyoxal: step 2/2.</text>
</comment>
<dbReference type="Gene3D" id="3.60.15.10">
    <property type="entry name" value="Ribonuclease Z/Hydroxyacylglutathione hydrolase-like"/>
    <property type="match status" value="1"/>
</dbReference>
<dbReference type="Pfam" id="PF00753">
    <property type="entry name" value="Lactamase_B"/>
    <property type="match status" value="1"/>
</dbReference>
<evidence type="ECO:0000256" key="4">
    <source>
        <dbReference type="ARBA" id="ARBA00022723"/>
    </source>
</evidence>
<dbReference type="SUPFAM" id="SSF56281">
    <property type="entry name" value="Metallo-hydrolase/oxidoreductase"/>
    <property type="match status" value="1"/>
</dbReference>
<dbReference type="AlphaFoldDB" id="A0A2A4MVF4"/>
<dbReference type="CDD" id="cd07723">
    <property type="entry name" value="hydroxyacylglutathione_hydrolase_MBL-fold"/>
    <property type="match status" value="1"/>
</dbReference>
<evidence type="ECO:0000259" key="8">
    <source>
        <dbReference type="SMART" id="SM00849"/>
    </source>
</evidence>
<dbReference type="GO" id="GO:0046872">
    <property type="term" value="F:metal ion binding"/>
    <property type="evidence" value="ECO:0007669"/>
    <property type="project" value="UniProtKB-KW"/>
</dbReference>
<comment type="catalytic activity">
    <reaction evidence="1 7">
        <text>an S-(2-hydroxyacyl)glutathione + H2O = a 2-hydroxy carboxylate + glutathione + H(+)</text>
        <dbReference type="Rhea" id="RHEA:21864"/>
        <dbReference type="ChEBI" id="CHEBI:15377"/>
        <dbReference type="ChEBI" id="CHEBI:15378"/>
        <dbReference type="ChEBI" id="CHEBI:57925"/>
        <dbReference type="ChEBI" id="CHEBI:58896"/>
        <dbReference type="ChEBI" id="CHEBI:71261"/>
        <dbReference type="EC" id="3.1.2.6"/>
    </reaction>
</comment>
<feature type="binding site" evidence="7">
    <location>
        <position position="59"/>
    </location>
    <ligand>
        <name>Zn(2+)</name>
        <dbReference type="ChEBI" id="CHEBI:29105"/>
        <label>2</label>
    </ligand>
</feature>
<keyword evidence="4 7" id="KW-0479">Metal-binding</keyword>
<feature type="binding site" evidence="7">
    <location>
        <position position="173"/>
    </location>
    <ligand>
        <name>Zn(2+)</name>
        <dbReference type="ChEBI" id="CHEBI:29105"/>
        <label>2</label>
    </ligand>
</feature>
<dbReference type="EMBL" id="NVQR01000007">
    <property type="protein sequence ID" value="PCH63832.1"/>
    <property type="molecule type" value="Genomic_DNA"/>
</dbReference>
<comment type="subunit">
    <text evidence="7">Monomer.</text>
</comment>
<feature type="binding site" evidence="7">
    <location>
        <position position="57"/>
    </location>
    <ligand>
        <name>Zn(2+)</name>
        <dbReference type="ChEBI" id="CHEBI:29105"/>
        <label>1</label>
    </ligand>
</feature>
<dbReference type="InterPro" id="IPR032282">
    <property type="entry name" value="HAGH_C"/>
</dbReference>
<dbReference type="Pfam" id="PF16123">
    <property type="entry name" value="HAGH_C"/>
    <property type="match status" value="1"/>
</dbReference>
<reference evidence="10" key="1">
    <citation type="submission" date="2017-08" db="EMBL/GenBank/DDBJ databases">
        <title>A dynamic microbial community with high functional redundancy inhabits the cold, oxic subseafloor aquifer.</title>
        <authorList>
            <person name="Tully B.J."/>
            <person name="Wheat C.G."/>
            <person name="Glazer B.T."/>
            <person name="Huber J.A."/>
        </authorList>
    </citation>
    <scope>NUCLEOTIDE SEQUENCE [LARGE SCALE GENOMIC DNA]</scope>
</reference>
<dbReference type="PANTHER" id="PTHR43705">
    <property type="entry name" value="HYDROXYACYLGLUTATHIONE HYDROLASE"/>
    <property type="match status" value="1"/>
</dbReference>
<dbReference type="UniPathway" id="UPA00619">
    <property type="reaction ID" value="UER00676"/>
</dbReference>
<protein>
    <recommendedName>
        <fullName evidence="7">Hydroxyacylglutathione hydrolase</fullName>
        <ecNumber evidence="7">3.1.2.6</ecNumber>
    </recommendedName>
    <alternativeName>
        <fullName evidence="7">Glyoxalase II</fullName>
        <shortName evidence="7">Glx II</shortName>
    </alternativeName>
</protein>
<dbReference type="InterPro" id="IPR035680">
    <property type="entry name" value="Clx_II_MBL"/>
</dbReference>
<comment type="cofactor">
    <cofactor evidence="7">
        <name>Zn(2+)</name>
        <dbReference type="ChEBI" id="CHEBI:29105"/>
    </cofactor>
    <text evidence="7">Binds 2 Zn(2+) ions per subunit.</text>
</comment>
<evidence type="ECO:0000256" key="5">
    <source>
        <dbReference type="ARBA" id="ARBA00022801"/>
    </source>
</evidence>
<comment type="caution">
    <text evidence="9">The sequence shown here is derived from an EMBL/GenBank/DDBJ whole genome shotgun (WGS) entry which is preliminary data.</text>
</comment>
<comment type="similarity">
    <text evidence="3 7">Belongs to the metallo-beta-lactamase superfamily. Glyoxalase II family.</text>
</comment>
<sequence length="261" mass="28944">MNHIHPIPAFTDNYIWILCEQGSNKACVVDPGDASVVIQYLEARQLQLSTILITHHHPDHTGGVKKLVEQYQPRVIGPGSSNIAGITEIVQEGDEVQLFDESFQVIDIPGHTLDHIAFYCQHPSDAQAPKLFCGDTLFAAGCGRIFEGNPAQMYASLNKLAALSPQALVYCTHEYTLANLKFAEAADPNNISLKTRTLSEQLKRSLNQPTLPSTLELELDTNPFLRCDKKALRDTLTAREADVDNDELAVFTALRAWKDNF</sequence>
<dbReference type="HAMAP" id="MF_01374">
    <property type="entry name" value="Glyoxalase_2"/>
    <property type="match status" value="1"/>
</dbReference>
<feature type="domain" description="Metallo-beta-lactamase" evidence="8">
    <location>
        <begin position="12"/>
        <end position="173"/>
    </location>
</feature>
<feature type="binding site" evidence="7">
    <location>
        <position position="135"/>
    </location>
    <ligand>
        <name>Zn(2+)</name>
        <dbReference type="ChEBI" id="CHEBI:29105"/>
        <label>2</label>
    </ligand>
</feature>
<dbReference type="SMART" id="SM00849">
    <property type="entry name" value="Lactamase_B"/>
    <property type="match status" value="1"/>
</dbReference>
<dbReference type="InterPro" id="IPR050110">
    <property type="entry name" value="Glyoxalase_II_hydrolase"/>
</dbReference>
<dbReference type="EC" id="3.1.2.6" evidence="7"/>
<dbReference type="GO" id="GO:0004416">
    <property type="term" value="F:hydroxyacylglutathione hydrolase activity"/>
    <property type="evidence" value="ECO:0007669"/>
    <property type="project" value="UniProtKB-UniRule"/>
</dbReference>
<feature type="binding site" evidence="7">
    <location>
        <position position="111"/>
    </location>
    <ligand>
        <name>Zn(2+)</name>
        <dbReference type="ChEBI" id="CHEBI:29105"/>
        <label>1</label>
    </ligand>
</feature>
<keyword evidence="6 7" id="KW-0862">Zinc</keyword>
<dbReference type="PANTHER" id="PTHR43705:SF1">
    <property type="entry name" value="HYDROXYACYLGLUTATHIONE HYDROLASE GLOB"/>
    <property type="match status" value="1"/>
</dbReference>
<dbReference type="InterPro" id="IPR001279">
    <property type="entry name" value="Metallo-B-lactamas"/>
</dbReference>
<comment type="function">
    <text evidence="7">Thiolesterase that catalyzes the hydrolysis of S-D-lactoyl-glutathione to form glutathione and D-lactic acid.</text>
</comment>
<dbReference type="GO" id="GO:0019243">
    <property type="term" value="P:methylglyoxal catabolic process to D-lactate via S-lactoyl-glutathione"/>
    <property type="evidence" value="ECO:0007669"/>
    <property type="project" value="UniProtKB-UniRule"/>
</dbReference>
<organism evidence="9 10">
    <name type="scientific">SAR86 cluster bacterium</name>
    <dbReference type="NCBI Taxonomy" id="2030880"/>
    <lineage>
        <taxon>Bacteria</taxon>
        <taxon>Pseudomonadati</taxon>
        <taxon>Pseudomonadota</taxon>
        <taxon>Gammaproteobacteria</taxon>
        <taxon>SAR86 cluster</taxon>
    </lineage>
</organism>
<proteinExistence type="inferred from homology"/>
<dbReference type="Proteomes" id="UP000218172">
    <property type="component" value="Unassembled WGS sequence"/>
</dbReference>
<evidence type="ECO:0000313" key="9">
    <source>
        <dbReference type="EMBL" id="PCH63832.1"/>
    </source>
</evidence>
<name>A0A2A4MVF4_9GAMM</name>
<feature type="binding site" evidence="7">
    <location>
        <position position="135"/>
    </location>
    <ligand>
        <name>Zn(2+)</name>
        <dbReference type="ChEBI" id="CHEBI:29105"/>
        <label>1</label>
    </ligand>
</feature>
<dbReference type="PIRSF" id="PIRSF005457">
    <property type="entry name" value="Glx"/>
    <property type="match status" value="1"/>
</dbReference>
<evidence type="ECO:0000256" key="2">
    <source>
        <dbReference type="ARBA" id="ARBA00004963"/>
    </source>
</evidence>
<keyword evidence="5 7" id="KW-0378">Hydrolase</keyword>
<evidence type="ECO:0000256" key="3">
    <source>
        <dbReference type="ARBA" id="ARBA00006759"/>
    </source>
</evidence>
<feature type="binding site" evidence="7">
    <location>
        <position position="60"/>
    </location>
    <ligand>
        <name>Zn(2+)</name>
        <dbReference type="ChEBI" id="CHEBI:29105"/>
        <label>2</label>
    </ligand>
</feature>
<dbReference type="InterPro" id="IPR036866">
    <property type="entry name" value="RibonucZ/Hydroxyglut_hydro"/>
</dbReference>
<evidence type="ECO:0000256" key="1">
    <source>
        <dbReference type="ARBA" id="ARBA00001623"/>
    </source>
</evidence>
<evidence type="ECO:0000313" key="10">
    <source>
        <dbReference type="Proteomes" id="UP000218172"/>
    </source>
</evidence>
<gene>
    <name evidence="7 9" type="primary">gloB</name>
    <name evidence="9" type="ORF">COC19_00580</name>
</gene>
<accession>A0A2A4MVF4</accession>
<dbReference type="NCBIfam" id="TIGR03413">
    <property type="entry name" value="GSH_gloB"/>
    <property type="match status" value="1"/>
</dbReference>
<evidence type="ECO:0000256" key="7">
    <source>
        <dbReference type="HAMAP-Rule" id="MF_01374"/>
    </source>
</evidence>
<feature type="binding site" evidence="7">
    <location>
        <position position="55"/>
    </location>
    <ligand>
        <name>Zn(2+)</name>
        <dbReference type="ChEBI" id="CHEBI:29105"/>
        <label>1</label>
    </ligand>
</feature>
<dbReference type="InterPro" id="IPR017782">
    <property type="entry name" value="Hydroxyacylglutathione_Hdrlase"/>
</dbReference>
<evidence type="ECO:0000256" key="6">
    <source>
        <dbReference type="ARBA" id="ARBA00022833"/>
    </source>
</evidence>